<sequence length="77" mass="8925">MDQYSSDDELFERYMVERYMPERFSPDVNRGPGAGSRWTVSDNGCRNFEHRHFLIGSSLPLGEIGCWDGIRGARPWL</sequence>
<reference evidence="1 2" key="1">
    <citation type="submission" date="2016-01" db="EMBL/GenBank/DDBJ databases">
        <title>Amycolatopsis coloradensis genome sequencing and assembly.</title>
        <authorList>
            <person name="Mayilraj S."/>
        </authorList>
    </citation>
    <scope>NUCLEOTIDE SEQUENCE [LARGE SCALE GENOMIC DNA]</scope>
    <source>
        <strain evidence="1 2">DSM 44225</strain>
    </source>
</reference>
<evidence type="ECO:0000313" key="2">
    <source>
        <dbReference type="Proteomes" id="UP000187486"/>
    </source>
</evidence>
<accession>A0A1R0KE13</accession>
<comment type="caution">
    <text evidence="1">The sequence shown here is derived from an EMBL/GenBank/DDBJ whole genome shotgun (WGS) entry which is preliminary data.</text>
</comment>
<dbReference type="Proteomes" id="UP000187486">
    <property type="component" value="Unassembled WGS sequence"/>
</dbReference>
<name>A0A1R0KE13_9PSEU</name>
<dbReference type="AlphaFoldDB" id="A0A1R0KE13"/>
<gene>
    <name evidence="1" type="ORF">BS329_40210</name>
</gene>
<dbReference type="RefSeq" id="WP_076168696.1">
    <property type="nucleotide sequence ID" value="NZ_JBEZVB010000099.1"/>
</dbReference>
<keyword evidence="2" id="KW-1185">Reference proteome</keyword>
<proteinExistence type="predicted"/>
<evidence type="ECO:0000313" key="1">
    <source>
        <dbReference type="EMBL" id="OLZ43164.1"/>
    </source>
</evidence>
<protein>
    <submittedName>
        <fullName evidence="1">Uncharacterized protein</fullName>
    </submittedName>
</protein>
<organism evidence="1 2">
    <name type="scientific">Amycolatopsis coloradensis</name>
    <dbReference type="NCBI Taxonomy" id="76021"/>
    <lineage>
        <taxon>Bacteria</taxon>
        <taxon>Bacillati</taxon>
        <taxon>Actinomycetota</taxon>
        <taxon>Actinomycetes</taxon>
        <taxon>Pseudonocardiales</taxon>
        <taxon>Pseudonocardiaceae</taxon>
        <taxon>Amycolatopsis</taxon>
    </lineage>
</organism>
<dbReference type="EMBL" id="MQUQ01000039">
    <property type="protein sequence ID" value="OLZ43164.1"/>
    <property type="molecule type" value="Genomic_DNA"/>
</dbReference>